<dbReference type="InterPro" id="IPR011010">
    <property type="entry name" value="DNA_brk_join_enz"/>
</dbReference>
<accession>A0ABQ9ITG0</accession>
<keyword evidence="1" id="KW-0233">DNA recombination</keyword>
<dbReference type="CDD" id="cd00397">
    <property type="entry name" value="DNA_BRE_C"/>
    <property type="match status" value="1"/>
</dbReference>
<sequence>MGTIRCLKVIRTLGMPEVDLFASKVAILGIRRFLKGVFRLRPQAPRYKFTWDPSIVIKYLGNKYPNEKLTLLDLSRKLVTLLVLITGHRLQTIHLIKVENIVFSAEGAQILIPDEIKTSRPGNPQPCLHIPFYDKKEICVASALIEYIERTAAIRTEVLNSLFITTSKPHRAVSKESFARWVKHTLTAAGVDTSRFKPHSCRHASTSAAHRNGVPLDIIRSTAGWSQSSNTFHKFYNRPP</sequence>
<keyword evidence="4" id="KW-1185">Reference proteome</keyword>
<organism evidence="3 4">
    <name type="scientific">Molorchus minor</name>
    <dbReference type="NCBI Taxonomy" id="1323400"/>
    <lineage>
        <taxon>Eukaryota</taxon>
        <taxon>Metazoa</taxon>
        <taxon>Ecdysozoa</taxon>
        <taxon>Arthropoda</taxon>
        <taxon>Hexapoda</taxon>
        <taxon>Insecta</taxon>
        <taxon>Pterygota</taxon>
        <taxon>Neoptera</taxon>
        <taxon>Endopterygota</taxon>
        <taxon>Coleoptera</taxon>
        <taxon>Polyphaga</taxon>
        <taxon>Cucujiformia</taxon>
        <taxon>Chrysomeloidea</taxon>
        <taxon>Cerambycidae</taxon>
        <taxon>Lamiinae</taxon>
        <taxon>Monochamini</taxon>
        <taxon>Molorchus</taxon>
    </lineage>
</organism>
<dbReference type="Pfam" id="PF00589">
    <property type="entry name" value="Phage_integrase"/>
    <property type="match status" value="1"/>
</dbReference>
<dbReference type="EMBL" id="JAPWTJ010002654">
    <property type="protein sequence ID" value="KAJ8965232.1"/>
    <property type="molecule type" value="Genomic_DNA"/>
</dbReference>
<evidence type="ECO:0000256" key="1">
    <source>
        <dbReference type="ARBA" id="ARBA00023172"/>
    </source>
</evidence>
<proteinExistence type="predicted"/>
<reference evidence="3" key="1">
    <citation type="journal article" date="2023" name="Insect Mol. Biol.">
        <title>Genome sequencing provides insights into the evolution of gene families encoding plant cell wall-degrading enzymes in longhorned beetles.</title>
        <authorList>
            <person name="Shin N.R."/>
            <person name="Okamura Y."/>
            <person name="Kirsch R."/>
            <person name="Pauchet Y."/>
        </authorList>
    </citation>
    <scope>NUCLEOTIDE SEQUENCE</scope>
    <source>
        <strain evidence="3">MMC_N1</strain>
    </source>
</reference>
<dbReference type="PROSITE" id="PS51898">
    <property type="entry name" value="TYR_RECOMBINASE"/>
    <property type="match status" value="1"/>
</dbReference>
<dbReference type="InterPro" id="IPR013762">
    <property type="entry name" value="Integrase-like_cat_sf"/>
</dbReference>
<dbReference type="Proteomes" id="UP001162164">
    <property type="component" value="Unassembled WGS sequence"/>
</dbReference>
<evidence type="ECO:0000259" key="2">
    <source>
        <dbReference type="PROSITE" id="PS51898"/>
    </source>
</evidence>
<dbReference type="PANTHER" id="PTHR35617:SF3">
    <property type="entry name" value="CORE-BINDING (CB) DOMAIN-CONTAINING PROTEIN"/>
    <property type="match status" value="1"/>
</dbReference>
<name>A0ABQ9ITG0_9CUCU</name>
<gene>
    <name evidence="3" type="ORF">NQ317_006198</name>
</gene>
<dbReference type="Gene3D" id="1.10.443.10">
    <property type="entry name" value="Intergrase catalytic core"/>
    <property type="match status" value="1"/>
</dbReference>
<dbReference type="PANTHER" id="PTHR35617">
    <property type="entry name" value="PHAGE_INTEGRASE DOMAIN-CONTAINING PROTEIN"/>
    <property type="match status" value="1"/>
</dbReference>
<feature type="domain" description="Tyr recombinase" evidence="2">
    <location>
        <begin position="55"/>
        <end position="240"/>
    </location>
</feature>
<evidence type="ECO:0000313" key="4">
    <source>
        <dbReference type="Proteomes" id="UP001162164"/>
    </source>
</evidence>
<dbReference type="InterPro" id="IPR002104">
    <property type="entry name" value="Integrase_catalytic"/>
</dbReference>
<evidence type="ECO:0000313" key="3">
    <source>
        <dbReference type="EMBL" id="KAJ8965232.1"/>
    </source>
</evidence>
<comment type="caution">
    <text evidence="3">The sequence shown here is derived from an EMBL/GenBank/DDBJ whole genome shotgun (WGS) entry which is preliminary data.</text>
</comment>
<protein>
    <recommendedName>
        <fullName evidence="2">Tyr recombinase domain-containing protein</fullName>
    </recommendedName>
</protein>
<dbReference type="SUPFAM" id="SSF56349">
    <property type="entry name" value="DNA breaking-rejoining enzymes"/>
    <property type="match status" value="1"/>
</dbReference>